<evidence type="ECO:0000313" key="2">
    <source>
        <dbReference type="Proteomes" id="UP000295083"/>
    </source>
</evidence>
<sequence>MKLWRLDEDRVLRESSNHQLEKEYHERILLCDAFEKWHVNLPRDMNLFITRSLPGPRRFWQLPTTAKYHKYLRPADYTISSSSAPSASTTSPGAQQISFILETRLCSRPRLIHPPIRGAIIMDHVLPLSRNWVDRIFDDYLTPDARAQAHQRPENYEIHPRVFLGVEMTPDVRDRLADNPNLTGRAVYLDQCIQTLGLAAVKHLARQIGITYAIINFELLHSARTLEFRLYHDPDTHRPRLWVSSHDLYPITDAPLEMDNGTLRTTQVAEPMFRNPATPMPAVVDDDIFNEYMDAYVLASVAIIDKKKSDYPALNTAYHVLWEAIMEDAEKRVTEAADEYNEMGDRNT</sequence>
<accession>A0A4R8Q154</accession>
<dbReference type="AlphaFoldDB" id="A0A4R8Q154"/>
<protein>
    <submittedName>
        <fullName evidence="1">Uncharacterized protein</fullName>
    </submittedName>
</protein>
<comment type="caution">
    <text evidence="1">The sequence shown here is derived from an EMBL/GenBank/DDBJ whole genome shotgun (WGS) entry which is preliminary data.</text>
</comment>
<gene>
    <name evidence="1" type="ORF">C8035_v001026</name>
</gene>
<reference evidence="1 2" key="1">
    <citation type="submission" date="2018-11" db="EMBL/GenBank/DDBJ databases">
        <title>Genome sequence and assembly of Colletotrichum spinosum.</title>
        <authorList>
            <person name="Gan P."/>
            <person name="Shirasu K."/>
        </authorList>
    </citation>
    <scope>NUCLEOTIDE SEQUENCE [LARGE SCALE GENOMIC DNA]</scope>
    <source>
        <strain evidence="1 2">CBS 515.97</strain>
    </source>
</reference>
<dbReference type="EMBL" id="QAPG01000089">
    <property type="protein sequence ID" value="TDZ31991.1"/>
    <property type="molecule type" value="Genomic_DNA"/>
</dbReference>
<keyword evidence="2" id="KW-1185">Reference proteome</keyword>
<proteinExistence type="predicted"/>
<evidence type="ECO:0000313" key="1">
    <source>
        <dbReference type="EMBL" id="TDZ31991.1"/>
    </source>
</evidence>
<dbReference type="Proteomes" id="UP000295083">
    <property type="component" value="Unassembled WGS sequence"/>
</dbReference>
<organism evidence="1 2">
    <name type="scientific">Colletotrichum spinosum</name>
    <dbReference type="NCBI Taxonomy" id="1347390"/>
    <lineage>
        <taxon>Eukaryota</taxon>
        <taxon>Fungi</taxon>
        <taxon>Dikarya</taxon>
        <taxon>Ascomycota</taxon>
        <taxon>Pezizomycotina</taxon>
        <taxon>Sordariomycetes</taxon>
        <taxon>Hypocreomycetidae</taxon>
        <taxon>Glomerellales</taxon>
        <taxon>Glomerellaceae</taxon>
        <taxon>Colletotrichum</taxon>
        <taxon>Colletotrichum orbiculare species complex</taxon>
    </lineage>
</organism>
<name>A0A4R8Q154_9PEZI</name>